<proteinExistence type="predicted"/>
<dbReference type="EMBL" id="MHVL01000035">
    <property type="protein sequence ID" value="OHA92828.1"/>
    <property type="molecule type" value="Genomic_DNA"/>
</dbReference>
<comment type="caution">
    <text evidence="1">The sequence shown here is derived from an EMBL/GenBank/DDBJ whole genome shotgun (WGS) entry which is preliminary data.</text>
</comment>
<dbReference type="InterPro" id="IPR052022">
    <property type="entry name" value="26kDa_periplasmic_antigen"/>
</dbReference>
<gene>
    <name evidence="1" type="ORF">A2W58_01745</name>
</gene>
<dbReference type="Gene3D" id="3.30.70.2970">
    <property type="entry name" value="Protein of unknown function (DUF541), domain 2"/>
    <property type="match status" value="1"/>
</dbReference>
<evidence type="ECO:0000313" key="2">
    <source>
        <dbReference type="Proteomes" id="UP000179264"/>
    </source>
</evidence>
<evidence type="ECO:0000313" key="1">
    <source>
        <dbReference type="EMBL" id="OHA92828.1"/>
    </source>
</evidence>
<evidence type="ECO:0008006" key="3">
    <source>
        <dbReference type="Google" id="ProtNLM"/>
    </source>
</evidence>
<dbReference type="Proteomes" id="UP000179264">
    <property type="component" value="Unassembled WGS sequence"/>
</dbReference>
<dbReference type="PANTHER" id="PTHR34387">
    <property type="entry name" value="SLR1258 PROTEIN"/>
    <property type="match status" value="1"/>
</dbReference>
<sequence>MRDFRTALFTTIAILIVFFFYTKFAGPIPFSVNSVQTTKTNLFTASGTGKATGIPDTAQISIGVTKTASTVAAAQEQANSAANKIIKDLERLGIAEKNIKTTNYSINPNYDFARGGQNITGYTVTQTLEVEVTPIDVANKAIDVATADGANLVGGINFTFNDKTKKDLEDKSRNEAVRMAKEKAQSLAKVTGIRLGKIVDVQESNGF</sequence>
<accession>A0A1G2T729</accession>
<dbReference type="InterPro" id="IPR007497">
    <property type="entry name" value="SIMPL/DUF541"/>
</dbReference>
<dbReference type="GO" id="GO:0006974">
    <property type="term" value="P:DNA damage response"/>
    <property type="evidence" value="ECO:0007669"/>
    <property type="project" value="TreeGrafter"/>
</dbReference>
<dbReference type="Gene3D" id="3.30.110.170">
    <property type="entry name" value="Protein of unknown function (DUF541), domain 1"/>
    <property type="match status" value="1"/>
</dbReference>
<name>A0A1G2T729_9BACT</name>
<dbReference type="PANTHER" id="PTHR34387:SF1">
    <property type="entry name" value="PERIPLASMIC IMMUNOGENIC PROTEIN"/>
    <property type="match status" value="1"/>
</dbReference>
<protein>
    <recommendedName>
        <fullName evidence="3">DUF541 domain-containing protein</fullName>
    </recommendedName>
</protein>
<organism evidence="1 2">
    <name type="scientific">Candidatus Zambryskibacteria bacterium RIFCSPHIGHO2_02_38_10.5</name>
    <dbReference type="NCBI Taxonomy" id="1802742"/>
    <lineage>
        <taxon>Bacteria</taxon>
        <taxon>Candidatus Zambryskiibacteriota</taxon>
    </lineage>
</organism>
<dbReference type="Pfam" id="PF04402">
    <property type="entry name" value="SIMPL"/>
    <property type="match status" value="1"/>
</dbReference>
<dbReference type="AlphaFoldDB" id="A0A1G2T729"/>
<reference evidence="1 2" key="1">
    <citation type="journal article" date="2016" name="Nat. Commun.">
        <title>Thousands of microbial genomes shed light on interconnected biogeochemical processes in an aquifer system.</title>
        <authorList>
            <person name="Anantharaman K."/>
            <person name="Brown C.T."/>
            <person name="Hug L.A."/>
            <person name="Sharon I."/>
            <person name="Castelle C.J."/>
            <person name="Probst A.J."/>
            <person name="Thomas B.C."/>
            <person name="Singh A."/>
            <person name="Wilkins M.J."/>
            <person name="Karaoz U."/>
            <person name="Brodie E.L."/>
            <person name="Williams K.H."/>
            <person name="Hubbard S.S."/>
            <person name="Banfield J.F."/>
        </authorList>
    </citation>
    <scope>NUCLEOTIDE SEQUENCE [LARGE SCALE GENOMIC DNA]</scope>
</reference>